<accession>A0ABQ3V2S4</accession>
<name>A0ABQ3V2S4_9CHLR</name>
<evidence type="ECO:0000313" key="3">
    <source>
        <dbReference type="Proteomes" id="UP000654345"/>
    </source>
</evidence>
<feature type="domain" description="Methyltransferase" evidence="1">
    <location>
        <begin position="54"/>
        <end position="152"/>
    </location>
</feature>
<dbReference type="CDD" id="cd02440">
    <property type="entry name" value="AdoMet_MTases"/>
    <property type="match status" value="1"/>
</dbReference>
<organism evidence="2 3">
    <name type="scientific">Ktedonobacter robiniae</name>
    <dbReference type="NCBI Taxonomy" id="2778365"/>
    <lineage>
        <taxon>Bacteria</taxon>
        <taxon>Bacillati</taxon>
        <taxon>Chloroflexota</taxon>
        <taxon>Ktedonobacteria</taxon>
        <taxon>Ktedonobacterales</taxon>
        <taxon>Ktedonobacteraceae</taxon>
        <taxon>Ktedonobacter</taxon>
    </lineage>
</organism>
<dbReference type="Gene3D" id="3.40.50.150">
    <property type="entry name" value="Vaccinia Virus protein VP39"/>
    <property type="match status" value="1"/>
</dbReference>
<dbReference type="InterPro" id="IPR029063">
    <property type="entry name" value="SAM-dependent_MTases_sf"/>
</dbReference>
<dbReference type="EMBL" id="BNJG01000003">
    <property type="protein sequence ID" value="GHO59223.1"/>
    <property type="molecule type" value="Genomic_DNA"/>
</dbReference>
<dbReference type="PANTHER" id="PTHR43591">
    <property type="entry name" value="METHYLTRANSFERASE"/>
    <property type="match status" value="1"/>
</dbReference>
<dbReference type="SUPFAM" id="SSF53335">
    <property type="entry name" value="S-adenosyl-L-methionine-dependent methyltransferases"/>
    <property type="match status" value="1"/>
</dbReference>
<comment type="caution">
    <text evidence="2">The sequence shown here is derived from an EMBL/GenBank/DDBJ whole genome shotgun (WGS) entry which is preliminary data.</text>
</comment>
<keyword evidence="3" id="KW-1185">Reference proteome</keyword>
<gene>
    <name evidence="2" type="ORF">KSB_76980</name>
</gene>
<evidence type="ECO:0000313" key="2">
    <source>
        <dbReference type="EMBL" id="GHO59223.1"/>
    </source>
</evidence>
<protein>
    <recommendedName>
        <fullName evidence="1">Methyltransferase domain-containing protein</fullName>
    </recommendedName>
</protein>
<sequence length="331" mass="36562">MQLPMSRNTDIPGGLIHETNTHVHLLRRDVLLTQAMGGPLAEQSEEHLERIYDVLDLGCGCGGWAAQMAHRYPEMTVVGVDCNETFIHCARSFASIQELENASFQVMDVTQPLPLLDASFDLVNIRLLGNTLLPEQWEPLMQECQRLLRPGGVLRITEAEWGCLGMVSAAFARLFSLTLEALAHAQPPLLSLLDRPTSLTPLLQPFLRRHGFEAVQGVAAAIDHSAGTEGHLAFASEYLLWFQNHAATMIEAHLLSREMFDVLFKQTSQEILNTFSGILYLFTAWGEKPMSAQNNVLSKVTASQEPLPVVVLDAGVAPFLEHLKQASTICV</sequence>
<proteinExistence type="predicted"/>
<dbReference type="Pfam" id="PF13649">
    <property type="entry name" value="Methyltransf_25"/>
    <property type="match status" value="1"/>
</dbReference>
<evidence type="ECO:0000259" key="1">
    <source>
        <dbReference type="Pfam" id="PF13649"/>
    </source>
</evidence>
<dbReference type="InterPro" id="IPR041698">
    <property type="entry name" value="Methyltransf_25"/>
</dbReference>
<reference evidence="2 3" key="1">
    <citation type="journal article" date="2021" name="Int. J. Syst. Evol. Microbiol.">
        <title>Reticulibacter mediterranei gen. nov., sp. nov., within the new family Reticulibacteraceae fam. nov., and Ktedonospora formicarum gen. nov., sp. nov., Ktedonobacter robiniae sp. nov., Dictyobacter formicarum sp. nov. and Dictyobacter arantiisoli sp. nov., belonging to the class Ktedonobacteria.</title>
        <authorList>
            <person name="Yabe S."/>
            <person name="Zheng Y."/>
            <person name="Wang C.M."/>
            <person name="Sakai Y."/>
            <person name="Abe K."/>
            <person name="Yokota A."/>
            <person name="Donadio S."/>
            <person name="Cavaletti L."/>
            <person name="Monciardini P."/>
        </authorList>
    </citation>
    <scope>NUCLEOTIDE SEQUENCE [LARGE SCALE GENOMIC DNA]</scope>
    <source>
        <strain evidence="2 3">SOSP1-30</strain>
    </source>
</reference>
<dbReference type="PANTHER" id="PTHR43591:SF24">
    <property type="entry name" value="2-METHOXY-6-POLYPRENYL-1,4-BENZOQUINOL METHYLASE, MITOCHONDRIAL"/>
    <property type="match status" value="1"/>
</dbReference>
<dbReference type="Proteomes" id="UP000654345">
    <property type="component" value="Unassembled WGS sequence"/>
</dbReference>